<dbReference type="SUPFAM" id="SSF55781">
    <property type="entry name" value="GAF domain-like"/>
    <property type="match status" value="1"/>
</dbReference>
<dbReference type="RefSeq" id="WP_047368937.1">
    <property type="nucleotide sequence ID" value="NZ_CABMNU010000005.1"/>
</dbReference>
<dbReference type="InterPro" id="IPR000719">
    <property type="entry name" value="Prot_kinase_dom"/>
</dbReference>
<name>A0A9P3TBW5_KLUIN</name>
<dbReference type="SMART" id="SM00387">
    <property type="entry name" value="HATPase_c"/>
    <property type="match status" value="1"/>
</dbReference>
<dbReference type="SMART" id="SM00065">
    <property type="entry name" value="GAF"/>
    <property type="match status" value="1"/>
</dbReference>
<dbReference type="Proteomes" id="UP000867740">
    <property type="component" value="Unassembled WGS sequence"/>
</dbReference>
<dbReference type="SUPFAM" id="SSF55874">
    <property type="entry name" value="ATPase domain of HSP90 chaperone/DNA topoisomerase II/histidine kinase"/>
    <property type="match status" value="1"/>
</dbReference>
<dbReference type="SMART" id="SM00086">
    <property type="entry name" value="PAC"/>
    <property type="match status" value="1"/>
</dbReference>
<dbReference type="InterPro" id="IPR000700">
    <property type="entry name" value="PAS-assoc_C"/>
</dbReference>
<dbReference type="Gene3D" id="3.30.450.20">
    <property type="entry name" value="PAS domain"/>
    <property type="match status" value="1"/>
</dbReference>
<dbReference type="InterPro" id="IPR003018">
    <property type="entry name" value="GAF"/>
</dbReference>
<dbReference type="Pfam" id="PF00512">
    <property type="entry name" value="HisKA"/>
    <property type="match status" value="1"/>
</dbReference>
<evidence type="ECO:0000256" key="2">
    <source>
        <dbReference type="ARBA" id="ARBA00012438"/>
    </source>
</evidence>
<gene>
    <name evidence="8" type="ORF">I8531_005112</name>
</gene>
<dbReference type="Gene3D" id="2.10.70.100">
    <property type="match status" value="1"/>
</dbReference>
<reference evidence="8" key="1">
    <citation type="journal article" date="2018" name="Genome Biol.">
        <title>SKESA: strategic k-mer extension for scrupulous assemblies.</title>
        <authorList>
            <person name="Souvorov A."/>
            <person name="Agarwala R."/>
            <person name="Lipman D.J."/>
        </authorList>
    </citation>
    <scope>NUCLEOTIDE SEQUENCE</scope>
    <source>
        <strain evidence="8">CAVp300</strain>
    </source>
</reference>
<dbReference type="NCBIfam" id="TIGR00229">
    <property type="entry name" value="sensory_box"/>
    <property type="match status" value="1"/>
</dbReference>
<dbReference type="SUPFAM" id="SSF47384">
    <property type="entry name" value="Homodimeric domain of signal transducing histidine kinase"/>
    <property type="match status" value="1"/>
</dbReference>
<feature type="domain" description="Protein kinase" evidence="4">
    <location>
        <begin position="2"/>
        <end position="300"/>
    </location>
</feature>
<evidence type="ECO:0000259" key="6">
    <source>
        <dbReference type="PROSITE" id="PS50112"/>
    </source>
</evidence>
<dbReference type="Gene3D" id="1.10.510.10">
    <property type="entry name" value="Transferase(Phosphotransferase) domain 1"/>
    <property type="match status" value="1"/>
</dbReference>
<feature type="domain" description="PAC" evidence="7">
    <location>
        <begin position="1572"/>
        <end position="1623"/>
    </location>
</feature>
<dbReference type="CDD" id="cd00082">
    <property type="entry name" value="HisKA"/>
    <property type="match status" value="1"/>
</dbReference>
<dbReference type="PROSITE" id="PS50109">
    <property type="entry name" value="HIS_KIN"/>
    <property type="match status" value="1"/>
</dbReference>
<sequence length="1862" mass="205825">MSEKLSAAGKMMDGEVVTLTDDIIFTPLTQEGGIAWTLCQPLHSGSSFILASAAVSGDEAAFHTTQRLKNEFALRRRLSDAWAIKPFSSTSYHGHYALVYTPFPFRTLAQLPRLRTRSITDFLSVAIGLCAPLRQMHAQGLMHSDIKPGHFFIDPGGAYRLGGFGLASEGTNAFDPSRLTEPGGTLAYMSPEHTSRTPDRVDSRSDLYSLGIVLYELLTGELPFDLSDGGQAEWAHHHIASAPRPPRQVRPPVPSTLSDIILRLLEKSPDNRYQTVDGLIADLRRCEASLAKNGEITPFIPGLQDRVAARLQPDPLFLDHPQHHQLLAVFDRVAESGAHALVTIGGPPGCGKSSLIASALRKLQQRQALLAVSKADQYSPVLPYTVIASAFRALTLWLLGQGAEEVARWKMRLTRALGVHAALAVNLVPELGLLLENPPSTVVNTQSADSRMRFNLMAHRLVEAFATPDRPLVLLIDDIHWIDQASLHLLEHLVSCSESLPLLLVVSYADTGVFADGSEEALLSTLRVGAHYTVELRPEPLSVKAVSRWLAELLQTRASCLGELAALIHEKTGGNPLFTHEFIQRIVKDGLITHHKQHGKLHYDSHAIRSRNYTENVASLVLQQLAEMPSLTRRLLGCLACVGGNGNPALLSAMQKITPALLHEHLLPAVAARLISRSGDQYAFTHDRVQKAAQALLEADDICHLHFAAARFFTDAVSQNDCNENLFLAVHHITSSIDCVRVSPQRDNYRAICRLAAQRARLTGDYASAVRYLRTARLLKEDALITEPDEDFTLAFEEAECEFLQGNLPSALTLCHQLLRAPGSLQQKAVTAGMMAEVQMRQSDMGLALETALAWLAVFGIHLSRAPTDAECDDAWQRIEARIGDDPANLFRQLARIDNPEAEAVINLMLSASMFSAFTAPRLHFLLLCRIILMTLEHGFNGAFTTAIAWYGVLTGCRYHTYEKGYMYTLLGRDLVEEHPLNPFMGRTFLAVDLCSAWVKPLSVAVDHAKACFSAAVEHGDLTAACFIIRHQTMNFLIRGDHLDGVLTTIEGGLSFIRKLRFPDVEVMLLIQRLYVNHLRNAGSGTLSGHNLFSAALLDSTNKPERQPIPLTIFWFWLYQGMAHFMAGEYDDASRCQERAAPVADMVPGYLHLLDYHFYSALSLAQRLTPATVTSEQREILGAHYEVIARWADHNPATFADKAALVRAELARLEQANDLAIASYENAIALSAEVECHPVNGLACELAGGFAKTMGWHVAADGYFRNAFTAWRRWGAMAKLRQLERQYPHLASAGQRSPYNTITFAQNEMMHDLESVLRAVRAMTEEIDLDRLVHTLMTMLLERAGAQRGLLIRILDNTIPETQAWAETSSEGVKVQIVRERPSATDMPLSVLTAVMRTGQEIRISKSELFGPFSQDPYLVTSGAGIMCVPMHKQGKLVGVLYLENRVMPEIFTAGHSRIVRMLAAQAAVSLETARLYAERVEENVQRRRAEKELRASQTSLMLGEKISNTGTWRWELEQDVMFVSDEYARILGLPEHQRTLSMADFMTLVHPEDFPRINTLVTDSVRNGVSMRAEFRIFRPDGECRYILGVGNPVEYEANVAEYFGVITDITARRQSEDAVRVAQADLARVSRATTVGQLTASIAHEINQPLMSIVANAGASLRWLSREPAMLGNARASLEEIISEGERAGNIIRGLQALTRNQTSGCTRINLHHLVYHIVALSRSELERQEIAMHYHLEAQDAAIFGDSVQIQQVLLNLIVNAIDAMAGIDDRPLMLTVSSDNPQSGNIRLAIADTGVGFTPEVQKRLFDSFYTTKEHGMGMGLSISYGIIEKHGGKLTAEPRQPCGSVFTFTLPTHPAEA</sequence>
<comment type="catalytic activity">
    <reaction evidence="1">
        <text>ATP + protein L-histidine = ADP + protein N-phospho-L-histidine.</text>
        <dbReference type="EC" id="2.7.13.3"/>
    </reaction>
</comment>
<dbReference type="SMART" id="SM00220">
    <property type="entry name" value="S_TKc"/>
    <property type="match status" value="1"/>
</dbReference>
<dbReference type="InterPro" id="IPR013655">
    <property type="entry name" value="PAS_fold_3"/>
</dbReference>
<proteinExistence type="predicted"/>
<evidence type="ECO:0000259" key="5">
    <source>
        <dbReference type="PROSITE" id="PS50109"/>
    </source>
</evidence>
<dbReference type="InterPro" id="IPR003594">
    <property type="entry name" value="HATPase_dom"/>
</dbReference>
<evidence type="ECO:0000313" key="8">
    <source>
        <dbReference type="EMBL" id="HAT3584712.1"/>
    </source>
</evidence>
<dbReference type="Gene3D" id="3.30.450.40">
    <property type="match status" value="1"/>
</dbReference>
<dbReference type="GO" id="GO:0005524">
    <property type="term" value="F:ATP binding"/>
    <property type="evidence" value="ECO:0007669"/>
    <property type="project" value="InterPro"/>
</dbReference>
<dbReference type="InterPro" id="IPR041664">
    <property type="entry name" value="AAA_16"/>
</dbReference>
<dbReference type="Pfam" id="PF08447">
    <property type="entry name" value="PAS_3"/>
    <property type="match status" value="1"/>
</dbReference>
<dbReference type="InterPro" id="IPR001610">
    <property type="entry name" value="PAC"/>
</dbReference>
<dbReference type="GO" id="GO:0000155">
    <property type="term" value="F:phosphorelay sensor kinase activity"/>
    <property type="evidence" value="ECO:0007669"/>
    <property type="project" value="InterPro"/>
</dbReference>
<dbReference type="SUPFAM" id="SSF55785">
    <property type="entry name" value="PYP-like sensor domain (PAS domain)"/>
    <property type="match status" value="1"/>
</dbReference>
<organism evidence="8 9">
    <name type="scientific">Kluyvera intermedia</name>
    <name type="common">Enterobacter intermedius</name>
    <dbReference type="NCBI Taxonomy" id="61648"/>
    <lineage>
        <taxon>Bacteria</taxon>
        <taxon>Pseudomonadati</taxon>
        <taxon>Pseudomonadota</taxon>
        <taxon>Gammaproteobacteria</taxon>
        <taxon>Enterobacterales</taxon>
        <taxon>Enterobacteriaceae</taxon>
        <taxon>Kluyvera</taxon>
    </lineage>
</organism>
<feature type="domain" description="Histidine kinase" evidence="5">
    <location>
        <begin position="1643"/>
        <end position="1859"/>
    </location>
</feature>
<dbReference type="InterPro" id="IPR003661">
    <property type="entry name" value="HisK_dim/P_dom"/>
</dbReference>
<evidence type="ECO:0000313" key="9">
    <source>
        <dbReference type="Proteomes" id="UP000867740"/>
    </source>
</evidence>
<evidence type="ECO:0000259" key="4">
    <source>
        <dbReference type="PROSITE" id="PS50011"/>
    </source>
</evidence>
<dbReference type="InterPro" id="IPR036890">
    <property type="entry name" value="HATPase_C_sf"/>
</dbReference>
<dbReference type="Pfam" id="PF01590">
    <property type="entry name" value="GAF"/>
    <property type="match status" value="1"/>
</dbReference>
<keyword evidence="3" id="KW-0597">Phosphoprotein</keyword>
<dbReference type="InterPro" id="IPR029016">
    <property type="entry name" value="GAF-like_dom_sf"/>
</dbReference>
<reference evidence="8" key="2">
    <citation type="submission" date="2020-10" db="EMBL/GenBank/DDBJ databases">
        <authorList>
            <consortium name="NCBI Pathogen Detection Project"/>
        </authorList>
    </citation>
    <scope>NUCLEOTIDE SEQUENCE</scope>
    <source>
        <strain evidence="8">CAVp300</strain>
    </source>
</reference>
<comment type="caution">
    <text evidence="8">The sequence shown here is derived from an EMBL/GenBank/DDBJ whole genome shotgun (WGS) entry which is preliminary data.</text>
</comment>
<dbReference type="InterPro" id="IPR005467">
    <property type="entry name" value="His_kinase_dom"/>
</dbReference>
<evidence type="ECO:0000256" key="1">
    <source>
        <dbReference type="ARBA" id="ARBA00000085"/>
    </source>
</evidence>
<dbReference type="SUPFAM" id="SSF52540">
    <property type="entry name" value="P-loop containing nucleoside triphosphate hydrolases"/>
    <property type="match status" value="1"/>
</dbReference>
<dbReference type="InterPro" id="IPR053159">
    <property type="entry name" value="Hybrid_Histidine_Kinase"/>
</dbReference>
<dbReference type="Pfam" id="PF13191">
    <property type="entry name" value="AAA_16"/>
    <property type="match status" value="1"/>
</dbReference>
<dbReference type="Gene3D" id="1.10.287.130">
    <property type="match status" value="1"/>
</dbReference>
<dbReference type="PANTHER" id="PTHR43642:SF1">
    <property type="entry name" value="HYBRID SIGNAL TRANSDUCTION HISTIDINE KINASE G"/>
    <property type="match status" value="1"/>
</dbReference>
<dbReference type="Gene3D" id="3.40.50.300">
    <property type="entry name" value="P-loop containing nucleotide triphosphate hydrolases"/>
    <property type="match status" value="1"/>
</dbReference>
<dbReference type="InterPro" id="IPR000014">
    <property type="entry name" value="PAS"/>
</dbReference>
<protein>
    <recommendedName>
        <fullName evidence="2">histidine kinase</fullName>
        <ecNumber evidence="2">2.7.13.3</ecNumber>
    </recommendedName>
</protein>
<dbReference type="PRINTS" id="PR00344">
    <property type="entry name" value="BCTRLSENSOR"/>
</dbReference>
<feature type="domain" description="PAS" evidence="6">
    <location>
        <begin position="1521"/>
        <end position="1569"/>
    </location>
</feature>
<dbReference type="SMART" id="SM00388">
    <property type="entry name" value="HisKA"/>
    <property type="match status" value="1"/>
</dbReference>
<dbReference type="PROSITE" id="PS50011">
    <property type="entry name" value="PROTEIN_KINASE_DOM"/>
    <property type="match status" value="1"/>
</dbReference>
<dbReference type="SUPFAM" id="SSF56112">
    <property type="entry name" value="Protein kinase-like (PK-like)"/>
    <property type="match status" value="1"/>
</dbReference>
<dbReference type="CDD" id="cd00130">
    <property type="entry name" value="PAS"/>
    <property type="match status" value="1"/>
</dbReference>
<accession>A0A9P3TBW5</accession>
<evidence type="ECO:0000259" key="7">
    <source>
        <dbReference type="PROSITE" id="PS50113"/>
    </source>
</evidence>
<dbReference type="EMBL" id="DACSUM010000068">
    <property type="protein sequence ID" value="HAT3584712.1"/>
    <property type="molecule type" value="Genomic_DNA"/>
</dbReference>
<dbReference type="InterPro" id="IPR036097">
    <property type="entry name" value="HisK_dim/P_sf"/>
</dbReference>
<dbReference type="InterPro" id="IPR004358">
    <property type="entry name" value="Sig_transdc_His_kin-like_C"/>
</dbReference>
<dbReference type="PANTHER" id="PTHR43642">
    <property type="entry name" value="HYBRID SIGNAL TRANSDUCTION HISTIDINE KINASE G"/>
    <property type="match status" value="1"/>
</dbReference>
<dbReference type="EC" id="2.7.13.3" evidence="2"/>
<dbReference type="Pfam" id="PF02518">
    <property type="entry name" value="HATPase_c"/>
    <property type="match status" value="1"/>
</dbReference>
<dbReference type="InterPro" id="IPR011009">
    <property type="entry name" value="Kinase-like_dom_sf"/>
</dbReference>
<dbReference type="InterPro" id="IPR035965">
    <property type="entry name" value="PAS-like_dom_sf"/>
</dbReference>
<dbReference type="PROSITE" id="PS50113">
    <property type="entry name" value="PAC"/>
    <property type="match status" value="1"/>
</dbReference>
<dbReference type="Pfam" id="PF00069">
    <property type="entry name" value="Pkinase"/>
    <property type="match status" value="1"/>
</dbReference>
<dbReference type="Gene3D" id="3.30.565.10">
    <property type="entry name" value="Histidine kinase-like ATPase, C-terminal domain"/>
    <property type="match status" value="1"/>
</dbReference>
<dbReference type="PROSITE" id="PS50112">
    <property type="entry name" value="PAS"/>
    <property type="match status" value="1"/>
</dbReference>
<dbReference type="InterPro" id="IPR027417">
    <property type="entry name" value="P-loop_NTPase"/>
</dbReference>
<evidence type="ECO:0000256" key="3">
    <source>
        <dbReference type="ARBA" id="ARBA00022553"/>
    </source>
</evidence>